<sequence>MHMVRLIYPGKDWQMAAKDINFSIGSIDWRWGQGYSDAIHAIQHAKWMDEVKGHQSLMVHELDRTNE</sequence>
<dbReference type="RefSeq" id="WP_229408770.1">
    <property type="nucleotide sequence ID" value="NZ_FOLD01000010.1"/>
</dbReference>
<accession>A0A1I1M0P4</accession>
<protein>
    <submittedName>
        <fullName evidence="2">NTE family protein</fullName>
    </submittedName>
</protein>
<name>A0A1I1M0P4_9BURK</name>
<feature type="domain" description="DUF3734" evidence="1">
    <location>
        <begin position="1"/>
        <end position="52"/>
    </location>
</feature>
<dbReference type="InterPro" id="IPR021095">
    <property type="entry name" value="DUF3734"/>
</dbReference>
<evidence type="ECO:0000313" key="3">
    <source>
        <dbReference type="Proteomes" id="UP000198639"/>
    </source>
</evidence>
<dbReference type="AlphaFoldDB" id="A0A1I1M0P4"/>
<proteinExistence type="predicted"/>
<evidence type="ECO:0000313" key="2">
    <source>
        <dbReference type="EMBL" id="SFC76143.1"/>
    </source>
</evidence>
<gene>
    <name evidence="2" type="ORF">SAMN05216204_1103</name>
</gene>
<organism evidence="2 3">
    <name type="scientific">Massilia yuzhufengensis</name>
    <dbReference type="NCBI Taxonomy" id="1164594"/>
    <lineage>
        <taxon>Bacteria</taxon>
        <taxon>Pseudomonadati</taxon>
        <taxon>Pseudomonadota</taxon>
        <taxon>Betaproteobacteria</taxon>
        <taxon>Burkholderiales</taxon>
        <taxon>Oxalobacteraceae</taxon>
        <taxon>Telluria group</taxon>
        <taxon>Massilia</taxon>
    </lineage>
</organism>
<dbReference type="EMBL" id="FOLD01000010">
    <property type="protein sequence ID" value="SFC76143.1"/>
    <property type="molecule type" value="Genomic_DNA"/>
</dbReference>
<reference evidence="3" key="1">
    <citation type="submission" date="2016-10" db="EMBL/GenBank/DDBJ databases">
        <authorList>
            <person name="Varghese N."/>
            <person name="Submissions S."/>
        </authorList>
    </citation>
    <scope>NUCLEOTIDE SEQUENCE [LARGE SCALE GENOMIC DNA]</scope>
    <source>
        <strain evidence="3">CGMCC 1.12041</strain>
    </source>
</reference>
<dbReference type="Proteomes" id="UP000198639">
    <property type="component" value="Unassembled WGS sequence"/>
</dbReference>
<keyword evidence="3" id="KW-1185">Reference proteome</keyword>
<dbReference type="Pfam" id="PF12536">
    <property type="entry name" value="DUF3734"/>
    <property type="match status" value="1"/>
</dbReference>
<evidence type="ECO:0000259" key="1">
    <source>
        <dbReference type="Pfam" id="PF12536"/>
    </source>
</evidence>
<dbReference type="STRING" id="1164594.SAMN05216204_1103"/>